<dbReference type="RefSeq" id="WP_207542839.1">
    <property type="nucleotide sequence ID" value="NZ_JAFNAA010000080.1"/>
</dbReference>
<organism evidence="1 2">
    <name type="scientific">Plesiomonas shigelloides</name>
    <name type="common">Aeromonas shigelloides</name>
    <dbReference type="NCBI Taxonomy" id="703"/>
    <lineage>
        <taxon>Bacteria</taxon>
        <taxon>Pseudomonadati</taxon>
        <taxon>Pseudomonadota</taxon>
        <taxon>Gammaproteobacteria</taxon>
        <taxon>Enterobacterales</taxon>
        <taxon>Enterobacteriaceae</taxon>
        <taxon>Plesiomonas</taxon>
    </lineage>
</organism>
<dbReference type="AlphaFoldDB" id="A0A8I1W9Q1"/>
<dbReference type="EMBL" id="JAFNAA010000080">
    <property type="protein sequence ID" value="MBO1109923.1"/>
    <property type="molecule type" value="Genomic_DNA"/>
</dbReference>
<gene>
    <name evidence="1" type="ORF">J2R62_17315</name>
</gene>
<comment type="caution">
    <text evidence="1">The sequence shown here is derived from an EMBL/GenBank/DDBJ whole genome shotgun (WGS) entry which is preliminary data.</text>
</comment>
<dbReference type="Proteomes" id="UP000664658">
    <property type="component" value="Unassembled WGS sequence"/>
</dbReference>
<evidence type="ECO:0000313" key="1">
    <source>
        <dbReference type="EMBL" id="MBO1109923.1"/>
    </source>
</evidence>
<protein>
    <submittedName>
        <fullName evidence="1">Uncharacterized protein</fullName>
    </submittedName>
</protein>
<reference evidence="1" key="1">
    <citation type="submission" date="2021-03" db="EMBL/GenBank/DDBJ databases">
        <title>Plesiomonas shigelloides zfcc0051, isolated from zebrafish feces.</title>
        <authorList>
            <person name="Vanderhoek Z."/>
            <person name="Gaulke C."/>
        </authorList>
    </citation>
    <scope>NUCLEOTIDE SEQUENCE</scope>
    <source>
        <strain evidence="1">Zfcc0051</strain>
    </source>
</reference>
<proteinExistence type="predicted"/>
<dbReference type="Gene3D" id="1.20.1740.10">
    <property type="entry name" value="Amino acid/polyamine transporter I"/>
    <property type="match status" value="1"/>
</dbReference>
<name>A0A8I1W9Q1_PLESH</name>
<sequence length="117" mass="12796">MFCCFAGIEAFAHLGLLFRQPERYFPRVLLCGLVVAGSIYCRCTWAVLHVSAYGCQVPASAWMPSIVCGMLGPRAQRVACLMGCLACFASGNIELQGFACLVWAQAAQWRPCSRLAR</sequence>
<evidence type="ECO:0000313" key="2">
    <source>
        <dbReference type="Proteomes" id="UP000664658"/>
    </source>
</evidence>
<accession>A0A8I1W9Q1</accession>